<dbReference type="Proteomes" id="UP000050525">
    <property type="component" value="Unassembled WGS sequence"/>
</dbReference>
<accession>A0A151M978</accession>
<organism evidence="1 2">
    <name type="scientific">Alligator mississippiensis</name>
    <name type="common">American alligator</name>
    <dbReference type="NCBI Taxonomy" id="8496"/>
    <lineage>
        <taxon>Eukaryota</taxon>
        <taxon>Metazoa</taxon>
        <taxon>Chordata</taxon>
        <taxon>Craniata</taxon>
        <taxon>Vertebrata</taxon>
        <taxon>Euteleostomi</taxon>
        <taxon>Archelosauria</taxon>
        <taxon>Archosauria</taxon>
        <taxon>Crocodylia</taxon>
        <taxon>Alligatoridae</taxon>
        <taxon>Alligatorinae</taxon>
        <taxon>Alligator</taxon>
    </lineage>
</organism>
<dbReference type="AlphaFoldDB" id="A0A151M978"/>
<proteinExistence type="predicted"/>
<reference evidence="1 2" key="1">
    <citation type="journal article" date="2012" name="Genome Biol.">
        <title>Sequencing three crocodilian genomes to illuminate the evolution of archosaurs and amniotes.</title>
        <authorList>
            <person name="St John J.A."/>
            <person name="Braun E.L."/>
            <person name="Isberg S.R."/>
            <person name="Miles L.G."/>
            <person name="Chong A.Y."/>
            <person name="Gongora J."/>
            <person name="Dalzell P."/>
            <person name="Moran C."/>
            <person name="Bed'hom B."/>
            <person name="Abzhanov A."/>
            <person name="Burgess S.C."/>
            <person name="Cooksey A.M."/>
            <person name="Castoe T.A."/>
            <person name="Crawford N.G."/>
            <person name="Densmore L.D."/>
            <person name="Drew J.C."/>
            <person name="Edwards S.V."/>
            <person name="Faircloth B.C."/>
            <person name="Fujita M.K."/>
            <person name="Greenwold M.J."/>
            <person name="Hoffmann F.G."/>
            <person name="Howard J.M."/>
            <person name="Iguchi T."/>
            <person name="Janes D.E."/>
            <person name="Khan S.Y."/>
            <person name="Kohno S."/>
            <person name="de Koning A.J."/>
            <person name="Lance S.L."/>
            <person name="McCarthy F.M."/>
            <person name="McCormack J.E."/>
            <person name="Merchant M.E."/>
            <person name="Peterson D.G."/>
            <person name="Pollock D.D."/>
            <person name="Pourmand N."/>
            <person name="Raney B.J."/>
            <person name="Roessler K.A."/>
            <person name="Sanford J.R."/>
            <person name="Sawyer R.H."/>
            <person name="Schmidt C.J."/>
            <person name="Triplett E.W."/>
            <person name="Tuberville T.D."/>
            <person name="Venegas-Anaya M."/>
            <person name="Howard J.T."/>
            <person name="Jarvis E.D."/>
            <person name="Guillette L.J.Jr."/>
            <person name="Glenn T.C."/>
            <person name="Green R.E."/>
            <person name="Ray D.A."/>
        </authorList>
    </citation>
    <scope>NUCLEOTIDE SEQUENCE [LARGE SCALE GENOMIC DNA]</scope>
    <source>
        <strain evidence="1">KSC_2009_1</strain>
    </source>
</reference>
<evidence type="ECO:0000313" key="1">
    <source>
        <dbReference type="EMBL" id="KYO21031.1"/>
    </source>
</evidence>
<gene>
    <name evidence="1" type="ORF">Y1Q_0001346</name>
</gene>
<evidence type="ECO:0000313" key="2">
    <source>
        <dbReference type="Proteomes" id="UP000050525"/>
    </source>
</evidence>
<dbReference type="EMBL" id="AKHW03006295">
    <property type="protein sequence ID" value="KYO21031.1"/>
    <property type="molecule type" value="Genomic_DNA"/>
</dbReference>
<protein>
    <submittedName>
        <fullName evidence="1">Uncharacterized protein</fullName>
    </submittedName>
</protein>
<comment type="caution">
    <text evidence="1">The sequence shown here is derived from an EMBL/GenBank/DDBJ whole genome shotgun (WGS) entry which is preliminary data.</text>
</comment>
<sequence length="113" mass="13128">MSGPLFLRVMSIKLCRSFRKFHALKYFFLWRLNLPSGLIQKNDVPCSVDVATEEDSHRKASNNNELDMKNGNKHRWLGKVNWYISCSSQWEDSYGLYLVLDQDLGGKPNLCSR</sequence>
<keyword evidence="2" id="KW-1185">Reference proteome</keyword>
<name>A0A151M978_ALLMI</name>